<protein>
    <submittedName>
        <fullName evidence="2">Uncharacterized protein</fullName>
    </submittedName>
</protein>
<name>A0ABQ3XLD1_9ACTN</name>
<evidence type="ECO:0000313" key="3">
    <source>
        <dbReference type="Proteomes" id="UP000612282"/>
    </source>
</evidence>
<organism evidence="2 3">
    <name type="scientific">Actinoplanes couchii</name>
    <dbReference type="NCBI Taxonomy" id="403638"/>
    <lineage>
        <taxon>Bacteria</taxon>
        <taxon>Bacillati</taxon>
        <taxon>Actinomycetota</taxon>
        <taxon>Actinomycetes</taxon>
        <taxon>Micromonosporales</taxon>
        <taxon>Micromonosporaceae</taxon>
        <taxon>Actinoplanes</taxon>
    </lineage>
</organism>
<dbReference type="EMBL" id="BOMG01000096">
    <property type="protein sequence ID" value="GID59301.1"/>
    <property type="molecule type" value="Genomic_DNA"/>
</dbReference>
<evidence type="ECO:0000313" key="2">
    <source>
        <dbReference type="EMBL" id="GID59301.1"/>
    </source>
</evidence>
<feature type="compositionally biased region" description="Polar residues" evidence="1">
    <location>
        <begin position="71"/>
        <end position="88"/>
    </location>
</feature>
<keyword evidence="3" id="KW-1185">Reference proteome</keyword>
<evidence type="ECO:0000256" key="1">
    <source>
        <dbReference type="SAM" id="MobiDB-lite"/>
    </source>
</evidence>
<accession>A0ABQ3XLD1</accession>
<proteinExistence type="predicted"/>
<gene>
    <name evidence="2" type="ORF">Aco03nite_077050</name>
</gene>
<dbReference type="Proteomes" id="UP000612282">
    <property type="component" value="Unassembled WGS sequence"/>
</dbReference>
<sequence length="154" mass="17099">MPALNQAIGKSPRMLKSVFPILRLEKLSKAVPTPVCWIGVEGCGTSNPLLMERCHLAVRPEVDTAITAAMSQERGSGPSRTQIKSVKPQQAHRCNRVADQFRRVFDPRLGPCVSLFSTAPARRHRPPPAVDIIACRHFHNGQHTNPVDTRHQDQ</sequence>
<reference evidence="2 3" key="1">
    <citation type="submission" date="2021-01" db="EMBL/GenBank/DDBJ databases">
        <title>Whole genome shotgun sequence of Actinoplanes couchii NBRC 106145.</title>
        <authorList>
            <person name="Komaki H."/>
            <person name="Tamura T."/>
        </authorList>
    </citation>
    <scope>NUCLEOTIDE SEQUENCE [LARGE SCALE GENOMIC DNA]</scope>
    <source>
        <strain evidence="2 3">NBRC 106145</strain>
    </source>
</reference>
<comment type="caution">
    <text evidence="2">The sequence shown here is derived from an EMBL/GenBank/DDBJ whole genome shotgun (WGS) entry which is preliminary data.</text>
</comment>
<feature type="region of interest" description="Disordered" evidence="1">
    <location>
        <begin position="71"/>
        <end position="91"/>
    </location>
</feature>